<accession>A0A183BCF3</accession>
<feature type="region of interest" description="Disordered" evidence="1">
    <location>
        <begin position="1"/>
        <end position="38"/>
    </location>
</feature>
<name>A0A183BCF3_9TREM</name>
<sequence>LGVSRNGINITTLEPQQRTTANLKSAPQQPAIQVSEPP</sequence>
<protein>
    <submittedName>
        <fullName evidence="2">General secretion pathway protein GspD</fullName>
    </submittedName>
</protein>
<feature type="compositionally biased region" description="Polar residues" evidence="1">
    <location>
        <begin position="1"/>
        <end position="32"/>
    </location>
</feature>
<reference evidence="2" key="1">
    <citation type="submission" date="2016-06" db="UniProtKB">
        <authorList>
            <consortium name="WormBaseParasite"/>
        </authorList>
    </citation>
    <scope>IDENTIFICATION</scope>
</reference>
<organism evidence="2">
    <name type="scientific">Echinostoma caproni</name>
    <dbReference type="NCBI Taxonomy" id="27848"/>
    <lineage>
        <taxon>Eukaryota</taxon>
        <taxon>Metazoa</taxon>
        <taxon>Spiralia</taxon>
        <taxon>Lophotrochozoa</taxon>
        <taxon>Platyhelminthes</taxon>
        <taxon>Trematoda</taxon>
        <taxon>Digenea</taxon>
        <taxon>Plagiorchiida</taxon>
        <taxon>Echinostomata</taxon>
        <taxon>Echinostomatoidea</taxon>
        <taxon>Echinostomatidae</taxon>
        <taxon>Echinostoma</taxon>
    </lineage>
</organism>
<evidence type="ECO:0000313" key="2">
    <source>
        <dbReference type="WBParaSite" id="ECPE_0001693101-mRNA-1"/>
    </source>
</evidence>
<dbReference type="WBParaSite" id="ECPE_0001693101-mRNA-1">
    <property type="protein sequence ID" value="ECPE_0001693101-mRNA-1"/>
    <property type="gene ID" value="ECPE_0001693101"/>
</dbReference>
<proteinExistence type="predicted"/>
<dbReference type="AlphaFoldDB" id="A0A183BCF3"/>
<evidence type="ECO:0000256" key="1">
    <source>
        <dbReference type="SAM" id="MobiDB-lite"/>
    </source>
</evidence>